<dbReference type="EMBL" id="FOEF01000026">
    <property type="protein sequence ID" value="SEP53406.1"/>
    <property type="molecule type" value="Genomic_DNA"/>
</dbReference>
<feature type="domain" description="HTH hxlR-type" evidence="5">
    <location>
        <begin position="8"/>
        <end position="121"/>
    </location>
</feature>
<evidence type="ECO:0000313" key="7">
    <source>
        <dbReference type="Proteomes" id="UP000198582"/>
    </source>
</evidence>
<name>A0A1H8YMM7_9PSEU</name>
<dbReference type="Gene3D" id="1.10.10.10">
    <property type="entry name" value="Winged helix-like DNA-binding domain superfamily/Winged helix DNA-binding domain"/>
    <property type="match status" value="1"/>
</dbReference>
<keyword evidence="2 6" id="KW-0238">DNA-binding</keyword>
<organism evidence="6 7">
    <name type="scientific">Amycolatopsis saalfeldensis</name>
    <dbReference type="NCBI Taxonomy" id="394193"/>
    <lineage>
        <taxon>Bacteria</taxon>
        <taxon>Bacillati</taxon>
        <taxon>Actinomycetota</taxon>
        <taxon>Actinomycetes</taxon>
        <taxon>Pseudonocardiales</taxon>
        <taxon>Pseudonocardiaceae</taxon>
        <taxon>Amycolatopsis</taxon>
    </lineage>
</organism>
<protein>
    <submittedName>
        <fullName evidence="6">DNA-binding transcriptional regulator, HxlR family</fullName>
    </submittedName>
</protein>
<feature type="region of interest" description="Disordered" evidence="4">
    <location>
        <begin position="122"/>
        <end position="148"/>
    </location>
</feature>
<evidence type="ECO:0000256" key="4">
    <source>
        <dbReference type="SAM" id="MobiDB-lite"/>
    </source>
</evidence>
<dbReference type="PANTHER" id="PTHR33204:SF37">
    <property type="entry name" value="HTH-TYPE TRANSCRIPTIONAL REGULATOR YODB"/>
    <property type="match status" value="1"/>
</dbReference>
<evidence type="ECO:0000259" key="5">
    <source>
        <dbReference type="PROSITE" id="PS51118"/>
    </source>
</evidence>
<dbReference type="PANTHER" id="PTHR33204">
    <property type="entry name" value="TRANSCRIPTIONAL REGULATOR, MARR FAMILY"/>
    <property type="match status" value="1"/>
</dbReference>
<keyword evidence="1" id="KW-0805">Transcription regulation</keyword>
<keyword evidence="7" id="KW-1185">Reference proteome</keyword>
<feature type="compositionally biased region" description="Basic and acidic residues" evidence="4">
    <location>
        <begin position="122"/>
        <end position="141"/>
    </location>
</feature>
<dbReference type="InterPro" id="IPR002577">
    <property type="entry name" value="HTH_HxlR"/>
</dbReference>
<dbReference type="InterPro" id="IPR036388">
    <property type="entry name" value="WH-like_DNA-bd_sf"/>
</dbReference>
<dbReference type="SUPFAM" id="SSF46785">
    <property type="entry name" value="Winged helix' DNA-binding domain"/>
    <property type="match status" value="1"/>
</dbReference>
<dbReference type="GO" id="GO:0003677">
    <property type="term" value="F:DNA binding"/>
    <property type="evidence" value="ECO:0007669"/>
    <property type="project" value="UniProtKB-KW"/>
</dbReference>
<accession>A0A1H8YMM7</accession>
<dbReference type="Proteomes" id="UP000198582">
    <property type="component" value="Unassembled WGS sequence"/>
</dbReference>
<evidence type="ECO:0000256" key="3">
    <source>
        <dbReference type="ARBA" id="ARBA00023163"/>
    </source>
</evidence>
<evidence type="ECO:0000313" key="6">
    <source>
        <dbReference type="EMBL" id="SEP53406.1"/>
    </source>
</evidence>
<proteinExistence type="predicted"/>
<gene>
    <name evidence="6" type="ORF">SAMN04489732_126130</name>
</gene>
<dbReference type="AlphaFoldDB" id="A0A1H8YMM7"/>
<dbReference type="PROSITE" id="PS51118">
    <property type="entry name" value="HTH_HXLR"/>
    <property type="match status" value="1"/>
</dbReference>
<dbReference type="Pfam" id="PF01638">
    <property type="entry name" value="HxlR"/>
    <property type="match status" value="1"/>
</dbReference>
<evidence type="ECO:0000256" key="1">
    <source>
        <dbReference type="ARBA" id="ARBA00023015"/>
    </source>
</evidence>
<reference evidence="6 7" key="1">
    <citation type="submission" date="2016-10" db="EMBL/GenBank/DDBJ databases">
        <authorList>
            <person name="de Groot N.N."/>
        </authorList>
    </citation>
    <scope>NUCLEOTIDE SEQUENCE [LARGE SCALE GENOMIC DNA]</scope>
    <source>
        <strain evidence="6 7">DSM 44993</strain>
    </source>
</reference>
<evidence type="ECO:0000256" key="2">
    <source>
        <dbReference type="ARBA" id="ARBA00023125"/>
    </source>
</evidence>
<keyword evidence="3" id="KW-0804">Transcription</keyword>
<dbReference type="InterPro" id="IPR036390">
    <property type="entry name" value="WH_DNA-bd_sf"/>
</dbReference>
<sequence length="148" mass="16896">MVTGDNRYPQRSRDLRHLLNGEWVIHILVALDAGPLHYNELYSAVQDMTTFDPWTGSVRRIQSRALGRTLRRIETGGLVDRFEERTFPRSVIYSLTPAAKELLIAVEPLIAWGEKHSELIEHLQKSQAKDRKQPQEDDSKPPPDGVAD</sequence>